<name>A0A178LLM0_9PSED</name>
<comment type="caution">
    <text evidence="2">The sequence shown here is derived from an EMBL/GenBank/DDBJ whole genome shotgun (WGS) entry which is preliminary data.</text>
</comment>
<accession>A0A178LLM0</accession>
<dbReference type="AlphaFoldDB" id="A0A178LLM0"/>
<evidence type="ECO:0000313" key="2">
    <source>
        <dbReference type="EMBL" id="OAN31784.1"/>
    </source>
</evidence>
<feature type="transmembrane region" description="Helical" evidence="1">
    <location>
        <begin position="50"/>
        <end position="72"/>
    </location>
</feature>
<organism evidence="2 3">
    <name type="scientific">Pseudomonas oryzihabitans</name>
    <dbReference type="NCBI Taxonomy" id="47885"/>
    <lineage>
        <taxon>Bacteria</taxon>
        <taxon>Pseudomonadati</taxon>
        <taxon>Pseudomonadota</taxon>
        <taxon>Gammaproteobacteria</taxon>
        <taxon>Pseudomonadales</taxon>
        <taxon>Pseudomonadaceae</taxon>
        <taxon>Pseudomonas</taxon>
    </lineage>
</organism>
<evidence type="ECO:0000313" key="3">
    <source>
        <dbReference type="Proteomes" id="UP000078356"/>
    </source>
</evidence>
<sequence length="76" mass="8863">MSERENLELESRRLQVEMQRMIVQSMRDTAEINRKNLEMLSKPAWRSAEYFWLPLGIGSAMALIPMAVVVLLHKMS</sequence>
<dbReference type="EMBL" id="LWCR01000003">
    <property type="protein sequence ID" value="OAN31784.1"/>
    <property type="molecule type" value="Genomic_DNA"/>
</dbReference>
<keyword evidence="1" id="KW-1133">Transmembrane helix</keyword>
<keyword evidence="1" id="KW-0472">Membrane</keyword>
<dbReference type="OrthoDB" id="9900403at2"/>
<evidence type="ECO:0000256" key="1">
    <source>
        <dbReference type="SAM" id="Phobius"/>
    </source>
</evidence>
<protein>
    <submittedName>
        <fullName evidence="2">Uncharacterized protein</fullName>
    </submittedName>
</protein>
<reference evidence="2 3" key="1">
    <citation type="submission" date="2016-04" db="EMBL/GenBank/DDBJ databases">
        <title>Draft Genome Sequences of Staphylococcus capitis Strain H36, S. capitis Strain H65, S. cohnii Strain H62, S. hominis Strain H69, Mycobacterium iranicum Strain H39, Plantibacter sp. Strain H53, Pseudomonas oryzihabitans Strain H72, and Microbacterium sp. Strain H83, isolated from residential settings.</title>
        <authorList>
            <person name="Lymperopoulou D."/>
            <person name="Adams R.I."/>
            <person name="Lindow S."/>
            <person name="Coil D.A."/>
            <person name="Jospin G."/>
            <person name="Eisen J.A."/>
        </authorList>
    </citation>
    <scope>NUCLEOTIDE SEQUENCE [LARGE SCALE GENOMIC DNA]</scope>
    <source>
        <strain evidence="2 3">H72</strain>
    </source>
</reference>
<dbReference type="RefSeq" id="WP_064306995.1">
    <property type="nucleotide sequence ID" value="NZ_LWCR01000003.1"/>
</dbReference>
<keyword evidence="1" id="KW-0812">Transmembrane</keyword>
<proteinExistence type="predicted"/>
<dbReference type="Proteomes" id="UP000078356">
    <property type="component" value="Unassembled WGS sequence"/>
</dbReference>
<gene>
    <name evidence="2" type="ORF">A4V15_12050</name>
</gene>